<evidence type="ECO:0000313" key="1">
    <source>
        <dbReference type="EMBL" id="RDY09870.1"/>
    </source>
</evidence>
<dbReference type="EMBL" id="QJKJ01000953">
    <property type="protein sequence ID" value="RDY09870.1"/>
    <property type="molecule type" value="Genomic_DNA"/>
</dbReference>
<name>A0A371I4A3_MUCPR</name>
<reference evidence="1" key="1">
    <citation type="submission" date="2018-05" db="EMBL/GenBank/DDBJ databases">
        <title>Draft genome of Mucuna pruriens seed.</title>
        <authorList>
            <person name="Nnadi N.E."/>
            <person name="Vos R."/>
            <person name="Hasami M.H."/>
            <person name="Devisetty U.K."/>
            <person name="Aguiy J.C."/>
        </authorList>
    </citation>
    <scope>NUCLEOTIDE SEQUENCE [LARGE SCALE GENOMIC DNA]</scope>
    <source>
        <strain evidence="1">JCA_2017</strain>
    </source>
</reference>
<proteinExistence type="predicted"/>
<organism evidence="1 2">
    <name type="scientific">Mucuna pruriens</name>
    <name type="common">Velvet bean</name>
    <name type="synonym">Dolichos pruriens</name>
    <dbReference type="NCBI Taxonomy" id="157652"/>
    <lineage>
        <taxon>Eukaryota</taxon>
        <taxon>Viridiplantae</taxon>
        <taxon>Streptophyta</taxon>
        <taxon>Embryophyta</taxon>
        <taxon>Tracheophyta</taxon>
        <taxon>Spermatophyta</taxon>
        <taxon>Magnoliopsida</taxon>
        <taxon>eudicotyledons</taxon>
        <taxon>Gunneridae</taxon>
        <taxon>Pentapetalae</taxon>
        <taxon>rosids</taxon>
        <taxon>fabids</taxon>
        <taxon>Fabales</taxon>
        <taxon>Fabaceae</taxon>
        <taxon>Papilionoideae</taxon>
        <taxon>50 kb inversion clade</taxon>
        <taxon>NPAAA clade</taxon>
        <taxon>indigoferoid/millettioid clade</taxon>
        <taxon>Phaseoleae</taxon>
        <taxon>Mucuna</taxon>
    </lineage>
</organism>
<gene>
    <name evidence="1" type="ORF">CR513_05699</name>
</gene>
<sequence length="71" mass="8016">MLLREHSLRHRLVFSCCPLTHVGCSCFGLELCGAQQSLGLGVINYYTIDYCSLISWRIVKGVIITHHWPLG</sequence>
<dbReference type="PROSITE" id="PS51257">
    <property type="entry name" value="PROKAR_LIPOPROTEIN"/>
    <property type="match status" value="1"/>
</dbReference>
<accession>A0A371I4A3</accession>
<dbReference type="AlphaFoldDB" id="A0A371I4A3"/>
<comment type="caution">
    <text evidence="1">The sequence shown here is derived from an EMBL/GenBank/DDBJ whole genome shotgun (WGS) entry which is preliminary data.</text>
</comment>
<dbReference type="Proteomes" id="UP000257109">
    <property type="component" value="Unassembled WGS sequence"/>
</dbReference>
<evidence type="ECO:0000313" key="2">
    <source>
        <dbReference type="Proteomes" id="UP000257109"/>
    </source>
</evidence>
<keyword evidence="2" id="KW-1185">Reference proteome</keyword>
<protein>
    <submittedName>
        <fullName evidence="1">Uncharacterized protein</fullName>
    </submittedName>
</protein>
<feature type="non-terminal residue" evidence="1">
    <location>
        <position position="1"/>
    </location>
</feature>